<comment type="caution">
    <text evidence="2">The sequence shown here is derived from an EMBL/GenBank/DDBJ whole genome shotgun (WGS) entry which is preliminary data.</text>
</comment>
<evidence type="ECO:0000313" key="3">
    <source>
        <dbReference type="Proteomes" id="UP000325415"/>
    </source>
</evidence>
<dbReference type="EMBL" id="QDAG01000013">
    <property type="protein sequence ID" value="KAE8126431.1"/>
    <property type="molecule type" value="Genomic_DNA"/>
</dbReference>
<dbReference type="Proteomes" id="UP000325415">
    <property type="component" value="Unassembled WGS sequence"/>
</dbReference>
<feature type="compositionally biased region" description="Polar residues" evidence="1">
    <location>
        <begin position="37"/>
        <end position="53"/>
    </location>
</feature>
<keyword evidence="3" id="KW-1185">Reference proteome</keyword>
<accession>A0A5N6RYH9</accession>
<gene>
    <name evidence="2" type="ORF">DDE84_10980</name>
</gene>
<organism evidence="2 3">
    <name type="scientific">Bifidobacterium tibiigranuli</name>
    <dbReference type="NCBI Taxonomy" id="2172043"/>
    <lineage>
        <taxon>Bacteria</taxon>
        <taxon>Bacillati</taxon>
        <taxon>Actinomycetota</taxon>
        <taxon>Actinomycetes</taxon>
        <taxon>Bifidobacteriales</taxon>
        <taxon>Bifidobacteriaceae</taxon>
        <taxon>Bifidobacterium</taxon>
    </lineage>
</organism>
<dbReference type="GeneID" id="78128380"/>
<dbReference type="RefSeq" id="WP_152581745.1">
    <property type="nucleotide sequence ID" value="NZ_JAKVIV010000001.1"/>
</dbReference>
<name>A0A5N6RYH9_9BIFI</name>
<protein>
    <submittedName>
        <fullName evidence="2">Uncharacterized protein</fullName>
    </submittedName>
</protein>
<sequence>MMDSIMKRASDGDAFGSSSSAANATQASQAGLASESVAESGTEPASGTLQRYPQLTAPDELDGEERIAIYADVLAQLQRELDSSRG</sequence>
<reference evidence="2 3" key="1">
    <citation type="submission" date="2018-04" db="EMBL/GenBank/DDBJ databases">
        <authorList>
            <person name="Eckel V.P."/>
            <person name="Vogel R.F."/>
        </authorList>
    </citation>
    <scope>NUCLEOTIDE SEQUENCE [LARGE SCALE GENOMIC DNA]</scope>
    <source>
        <strain evidence="3">TMW 2.1764</strain>
    </source>
</reference>
<proteinExistence type="predicted"/>
<evidence type="ECO:0000256" key="1">
    <source>
        <dbReference type="SAM" id="MobiDB-lite"/>
    </source>
</evidence>
<feature type="compositionally biased region" description="Low complexity" evidence="1">
    <location>
        <begin position="12"/>
        <end position="30"/>
    </location>
</feature>
<evidence type="ECO:0000313" key="2">
    <source>
        <dbReference type="EMBL" id="KAE8126431.1"/>
    </source>
</evidence>
<feature type="compositionally biased region" description="Basic and acidic residues" evidence="1">
    <location>
        <begin position="1"/>
        <end position="11"/>
    </location>
</feature>
<dbReference type="AlphaFoldDB" id="A0A5N6RYH9"/>
<feature type="region of interest" description="Disordered" evidence="1">
    <location>
        <begin position="1"/>
        <end position="60"/>
    </location>
</feature>